<dbReference type="KEGG" id="vnx:VNE69_09146"/>
<name>A0AAX4JF24_9MICR</name>
<feature type="signal peptide" evidence="1">
    <location>
        <begin position="1"/>
        <end position="19"/>
    </location>
</feature>
<evidence type="ECO:0000313" key="3">
    <source>
        <dbReference type="Proteomes" id="UP001334084"/>
    </source>
</evidence>
<evidence type="ECO:0000313" key="2">
    <source>
        <dbReference type="EMBL" id="WUR04593.1"/>
    </source>
</evidence>
<gene>
    <name evidence="2" type="ORF">VNE69_09146</name>
</gene>
<keyword evidence="1" id="KW-0732">Signal</keyword>
<keyword evidence="3" id="KW-1185">Reference proteome</keyword>
<dbReference type="RefSeq" id="XP_065330738.1">
    <property type="nucleotide sequence ID" value="XM_065474666.1"/>
</dbReference>
<organism evidence="2 3">
    <name type="scientific">Vairimorpha necatrix</name>
    <dbReference type="NCBI Taxonomy" id="6039"/>
    <lineage>
        <taxon>Eukaryota</taxon>
        <taxon>Fungi</taxon>
        <taxon>Fungi incertae sedis</taxon>
        <taxon>Microsporidia</taxon>
        <taxon>Nosematidae</taxon>
        <taxon>Vairimorpha</taxon>
    </lineage>
</organism>
<dbReference type="EMBL" id="CP142734">
    <property type="protein sequence ID" value="WUR04593.1"/>
    <property type="molecule type" value="Genomic_DNA"/>
</dbReference>
<dbReference type="Proteomes" id="UP001334084">
    <property type="component" value="Chromosome 9"/>
</dbReference>
<dbReference type="AlphaFoldDB" id="A0AAX4JF24"/>
<reference evidence="2" key="1">
    <citation type="journal article" date="2024" name="BMC Genomics">
        <title>Functional annotation of a divergent genome using sequence and structure-based similarity.</title>
        <authorList>
            <person name="Svedberg D."/>
            <person name="Winiger R.R."/>
            <person name="Berg A."/>
            <person name="Sharma H."/>
            <person name="Tellgren-Roth C."/>
            <person name="Debrunner-Vossbrinck B.A."/>
            <person name="Vossbrinck C.R."/>
            <person name="Barandun J."/>
        </authorList>
    </citation>
    <scope>NUCLEOTIDE SEQUENCE</scope>
    <source>
        <strain evidence="2">Illinois isolate</strain>
    </source>
</reference>
<proteinExistence type="predicted"/>
<feature type="chain" id="PRO_5043870116" evidence="1">
    <location>
        <begin position="20"/>
        <end position="114"/>
    </location>
</feature>
<protein>
    <submittedName>
        <fullName evidence="2">Uncharacterized protein</fullName>
    </submittedName>
</protein>
<sequence length="114" mass="13479">MNVLFSLGLWIATIELTKERPPGSKRKFSDITEDSTEEREKKIKRRSLSLEELDFTSVYTVTVNSPVGEFTVFRQKLKFARFSPKKYKKKFIGIKKKIKDLKSFIIILIKIYWL</sequence>
<dbReference type="GeneID" id="90542425"/>
<evidence type="ECO:0000256" key="1">
    <source>
        <dbReference type="SAM" id="SignalP"/>
    </source>
</evidence>
<accession>A0AAX4JF24</accession>